<evidence type="ECO:0000259" key="4">
    <source>
        <dbReference type="PROSITE" id="PS50850"/>
    </source>
</evidence>
<protein>
    <submittedName>
        <fullName evidence="6">Monocarboxylate transporter 3-like isoform X1</fullName>
    </submittedName>
</protein>
<dbReference type="InterPro" id="IPR036259">
    <property type="entry name" value="MFS_trans_sf"/>
</dbReference>
<dbReference type="InterPro" id="IPR020846">
    <property type="entry name" value="MFS_dom"/>
</dbReference>
<feature type="transmembrane region" description="Helical" evidence="3">
    <location>
        <begin position="169"/>
        <end position="189"/>
    </location>
</feature>
<reference evidence="6" key="1">
    <citation type="submission" date="2025-08" db="UniProtKB">
        <authorList>
            <consortium name="RefSeq"/>
        </authorList>
    </citation>
    <scope>IDENTIFICATION</scope>
    <source>
        <tissue evidence="6">Sperm</tissue>
    </source>
</reference>
<dbReference type="KEGG" id="pmrn:116955087"/>
<name>A0AAJ7UA33_PETMA</name>
<dbReference type="Gene3D" id="1.20.1250.20">
    <property type="entry name" value="MFS general substrate transporter like domains"/>
    <property type="match status" value="2"/>
</dbReference>
<dbReference type="PANTHER" id="PTHR11360">
    <property type="entry name" value="MONOCARBOXYLATE TRANSPORTER"/>
    <property type="match status" value="1"/>
</dbReference>
<evidence type="ECO:0000256" key="3">
    <source>
        <dbReference type="SAM" id="Phobius"/>
    </source>
</evidence>
<feature type="domain" description="Major facilitator superfamily (MFS) profile" evidence="4">
    <location>
        <begin position="75"/>
        <end position="619"/>
    </location>
</feature>
<feature type="transmembrane region" description="Helical" evidence="3">
    <location>
        <begin position="436"/>
        <end position="460"/>
    </location>
</feature>
<dbReference type="Pfam" id="PF07690">
    <property type="entry name" value="MFS_1"/>
    <property type="match status" value="1"/>
</dbReference>
<dbReference type="InterPro" id="IPR050327">
    <property type="entry name" value="Proton-linked_MCT"/>
</dbReference>
<feature type="transmembrane region" description="Helical" evidence="3">
    <location>
        <begin position="530"/>
        <end position="552"/>
    </location>
</feature>
<evidence type="ECO:0000313" key="6">
    <source>
        <dbReference type="RefSeq" id="XP_032831944.1"/>
    </source>
</evidence>
<feature type="transmembrane region" description="Helical" evidence="3">
    <location>
        <begin position="146"/>
        <end position="163"/>
    </location>
</feature>
<dbReference type="GO" id="GO:0016323">
    <property type="term" value="C:basolateral plasma membrane"/>
    <property type="evidence" value="ECO:0007669"/>
    <property type="project" value="TreeGrafter"/>
</dbReference>
<proteinExistence type="predicted"/>
<comment type="subcellular location">
    <subcellularLocation>
        <location evidence="1">Membrane</location>
        <topology evidence="1">Multi-pass membrane protein</topology>
    </subcellularLocation>
</comment>
<keyword evidence="5" id="KW-1185">Reference proteome</keyword>
<feature type="region of interest" description="Disordered" evidence="2">
    <location>
        <begin position="288"/>
        <end position="419"/>
    </location>
</feature>
<feature type="transmembrane region" description="Helical" evidence="3">
    <location>
        <begin position="201"/>
        <end position="222"/>
    </location>
</feature>
<dbReference type="PANTHER" id="PTHR11360:SF21">
    <property type="entry name" value="MONOCARBOXYLATE TRANSPORTER 6"/>
    <property type="match status" value="1"/>
</dbReference>
<gene>
    <name evidence="6" type="primary">LOC116955087</name>
</gene>
<dbReference type="PROSITE" id="PS50850">
    <property type="entry name" value="MFS"/>
    <property type="match status" value="1"/>
</dbReference>
<feature type="region of interest" description="Disordered" evidence="2">
    <location>
        <begin position="35"/>
        <end position="72"/>
    </location>
</feature>
<evidence type="ECO:0000256" key="1">
    <source>
        <dbReference type="ARBA" id="ARBA00004141"/>
    </source>
</evidence>
<dbReference type="GO" id="GO:0008028">
    <property type="term" value="F:monocarboxylic acid transmembrane transporter activity"/>
    <property type="evidence" value="ECO:0007669"/>
    <property type="project" value="TreeGrafter"/>
</dbReference>
<keyword evidence="3" id="KW-0472">Membrane</keyword>
<dbReference type="Proteomes" id="UP001318040">
    <property type="component" value="Chromosome 58"/>
</dbReference>
<evidence type="ECO:0000313" key="5">
    <source>
        <dbReference type="Proteomes" id="UP001318040"/>
    </source>
</evidence>
<feature type="transmembrane region" description="Helical" evidence="3">
    <location>
        <begin position="504"/>
        <end position="524"/>
    </location>
</feature>
<dbReference type="AlphaFoldDB" id="A0AAJ7UA33"/>
<feature type="compositionally biased region" description="Gly residues" evidence="2">
    <location>
        <begin position="335"/>
        <end position="348"/>
    </location>
</feature>
<feature type="transmembrane region" description="Helical" evidence="3">
    <location>
        <begin position="472"/>
        <end position="492"/>
    </location>
</feature>
<dbReference type="SUPFAM" id="SSF103473">
    <property type="entry name" value="MFS general substrate transporter"/>
    <property type="match status" value="1"/>
</dbReference>
<organism evidence="5 6">
    <name type="scientific">Petromyzon marinus</name>
    <name type="common">Sea lamprey</name>
    <dbReference type="NCBI Taxonomy" id="7757"/>
    <lineage>
        <taxon>Eukaryota</taxon>
        <taxon>Metazoa</taxon>
        <taxon>Chordata</taxon>
        <taxon>Craniata</taxon>
        <taxon>Vertebrata</taxon>
        <taxon>Cyclostomata</taxon>
        <taxon>Hyperoartia</taxon>
        <taxon>Petromyzontiformes</taxon>
        <taxon>Petromyzontidae</taxon>
        <taxon>Petromyzon</taxon>
    </lineage>
</organism>
<feature type="transmembrane region" description="Helical" evidence="3">
    <location>
        <begin position="234"/>
        <end position="261"/>
    </location>
</feature>
<dbReference type="RefSeq" id="XP_032831944.1">
    <property type="nucleotide sequence ID" value="XM_032976053.1"/>
</dbReference>
<keyword evidence="3" id="KW-0812">Transmembrane</keyword>
<feature type="transmembrane region" description="Helical" evidence="3">
    <location>
        <begin position="564"/>
        <end position="587"/>
    </location>
</feature>
<keyword evidence="3" id="KW-1133">Transmembrane helix</keyword>
<accession>A0AAJ7UA33</accession>
<dbReference type="InterPro" id="IPR011701">
    <property type="entry name" value="MFS"/>
</dbReference>
<evidence type="ECO:0000256" key="2">
    <source>
        <dbReference type="SAM" id="MobiDB-lite"/>
    </source>
</evidence>
<feature type="transmembrane region" description="Helical" evidence="3">
    <location>
        <begin position="593"/>
        <end position="618"/>
    </location>
</feature>
<sequence>MDNEPHRGPAWPSIEPRRFALPAFGQPLSATCPTQHGGFTYTRPTKPVGAPLAPRRDAMGAAGGPGGRPEPPDGGWGWVVLGAVFLTMSLSLPVPQSLGVFFAVLQDEFGASSGATAWVPSCMTATLHAAGPISSALAGRIGCRSTVLLGGLLTSVGLILASLSGSIGYLYAAAIVSGLGICLCFQPALTILGHYFLRRRSLANGVASSGTAVGICLLPLVAQALLSRYGWRGAFLIMGSLMLNCCVCAALMRPVAAAAAATPSADARRKSGRRDTGLCCCMAERCGEKPGSAPDEAETLVRNGGVPDGRRAAPGAERGGEPGTNPNGGSCSCGRAGGLTDGTSGTGGKELVAPRLNDDGTRGARGPAPPDLTSRRGGGGADDAARLAPANGHSRAPADAPIGGEGSPGGREQSTARRRLGRAAARANLDLFGNPLYSIFVFGTTLMVLGFFVPVIFLVPYAQSIGMSDEEAAALLSINGLINIFGRPVAGWVGGTKMFRGRSVYLYSGAAFLSGANDLLCGLLRGRGALLAFCVCHGLTCSVVGGVVFTVIAESIPAGRFAAALGLFTVLESVSFLVGPPAAGFLVDYTGEYSVMFVTCGVIVMVSTLFMGLATYFVRRRDTAAAAAAAAASGRPAGKDPATCAGAVPDAVRKEKEAVV</sequence>